<keyword evidence="1" id="KW-0862">Zinc</keyword>
<evidence type="ECO:0000313" key="4">
    <source>
        <dbReference type="EMBL" id="OLQ08126.1"/>
    </source>
</evidence>
<dbReference type="InterPro" id="IPR036875">
    <property type="entry name" value="Znf_CCHC_sf"/>
</dbReference>
<keyword evidence="5" id="KW-1185">Reference proteome</keyword>
<dbReference type="InterPro" id="IPR001878">
    <property type="entry name" value="Znf_CCHC"/>
</dbReference>
<dbReference type="InterPro" id="IPR035979">
    <property type="entry name" value="RBD_domain_sf"/>
</dbReference>
<dbReference type="AlphaFoldDB" id="A0A1Q9EL09"/>
<keyword evidence="1" id="KW-0479">Metal-binding</keyword>
<comment type="caution">
    <text evidence="4">The sequence shown here is derived from an EMBL/GenBank/DDBJ whole genome shotgun (WGS) entry which is preliminary data.</text>
</comment>
<feature type="compositionally biased region" description="Low complexity" evidence="2">
    <location>
        <begin position="571"/>
        <end position="590"/>
    </location>
</feature>
<evidence type="ECO:0000256" key="2">
    <source>
        <dbReference type="SAM" id="MobiDB-lite"/>
    </source>
</evidence>
<protein>
    <submittedName>
        <fullName evidence="4">Protein MEI2-like 2</fullName>
    </submittedName>
</protein>
<dbReference type="GO" id="GO:0003676">
    <property type="term" value="F:nucleic acid binding"/>
    <property type="evidence" value="ECO:0007669"/>
    <property type="project" value="InterPro"/>
</dbReference>
<evidence type="ECO:0000313" key="5">
    <source>
        <dbReference type="Proteomes" id="UP000186817"/>
    </source>
</evidence>
<sequence>MVAFSLPRHALHQHMQNLLNMQDLQPQHVQQVVQQQIQVQVQRLEQMAHQFQAFFPMSVAENLSADAAARAFQRFGEVVGLDMQSCKSKGEVIVTFSEPKAAQLLLGSLHPPERVLDFTNEFAPPAVERTNEILESAKSSTNECFENELGREVPVPDYATLLAPTPGRLPTPFRSPAKEVLESAHQFSPERVAQGLDLRTSIILGGLPKTCSSERFLHTMKGCQLITKLRFFYLPVDKPRGRAVGYIFMDFQQATDLLEFWTRLQELCEGIGGPKALQNLYVSYSLIQGRDQLLEHFGGSDIMFEPDANKRRELGKIIAMPAAAPERSLFGKIDIEGSEWGAFAAADVSTLKKFRQLAVEFHWLQEVHKHPDYLKAMQKLQLAGFRVVHLHGNNYASMFDTTDYKIPQVVEVTFDSSAQPMTTCLQDQQMRPLDMPNNAGNAELPLAHLPSPRLTEFRSKCGSSGILVQSERLRAPSSPDMAARMGFGRLQLGVSNLVVAERGSWLRFSKACLVVAVNKFGMASRRPQSTPVGPDDDSLSSLGGGSRERNRSPARGFANAPSLAHVPLQTRGRSPSRARAASRAPSRPGGQQRALTPIKSWIGSPTATQTTQPPAASSGSLPQALVAAPVAAPVASPATGTFSAEAAMGVIQAQSAQIQAQSTQISDLMQIVKGLGRLQEQTLAASTQATPATGAEEKTGDESAPMEVDKDTGGVRHSKAEQYLPKIPMLNYDKMVSRSSEINYWTEYVEAISSWLALLDDFYPVELYRASITDSVVRQDALEKGPAARSSRFHNLLKQSLGSFQRGLDVVRQAEQQQMGAACGYEAFRKLNLEFGIQSRMEASAIRESVLNYRPGKHLHRPLDIYRAVEAELLKTDRNLNSYPSVRLSEAEKVVLASIKFYAAWSDELLAAFEKGKGKGKKGKGKEKGKDKNKGKDRESASPDKKGKGKGDKGRSQSASPSKGKCFNCGEKRHFARDCPKPRRNENAEAKAAAKAKAKSAVTAPHVTVVLVDGRWFFQNSNMIEMVFLQNGMIREFFTEFFMNSSMIDMVFLQNGMIREFLNNHNMGMIILMIFGMSAEPLNNHNMGMIVFLNSNSVVN</sequence>
<reference evidence="4 5" key="1">
    <citation type="submission" date="2016-02" db="EMBL/GenBank/DDBJ databases">
        <title>Genome analysis of coral dinoflagellate symbionts highlights evolutionary adaptations to a symbiotic lifestyle.</title>
        <authorList>
            <person name="Aranda M."/>
            <person name="Li Y."/>
            <person name="Liew Y.J."/>
            <person name="Baumgarten S."/>
            <person name="Simakov O."/>
            <person name="Wilson M."/>
            <person name="Piel J."/>
            <person name="Ashoor H."/>
            <person name="Bougouffa S."/>
            <person name="Bajic V.B."/>
            <person name="Ryu T."/>
            <person name="Ravasi T."/>
            <person name="Bayer T."/>
            <person name="Micklem G."/>
            <person name="Kim H."/>
            <person name="Bhak J."/>
            <person name="Lajeunesse T.C."/>
            <person name="Voolstra C.R."/>
        </authorList>
    </citation>
    <scope>NUCLEOTIDE SEQUENCE [LARGE SCALE GENOMIC DNA]</scope>
    <source>
        <strain evidence="4 5">CCMP2467</strain>
    </source>
</reference>
<dbReference type="GO" id="GO:0008270">
    <property type="term" value="F:zinc ion binding"/>
    <property type="evidence" value="ECO:0007669"/>
    <property type="project" value="UniProtKB-KW"/>
</dbReference>
<dbReference type="Gene3D" id="4.10.60.10">
    <property type="entry name" value="Zinc finger, CCHC-type"/>
    <property type="match status" value="1"/>
</dbReference>
<keyword evidence="1" id="KW-0863">Zinc-finger</keyword>
<dbReference type="InterPro" id="IPR029063">
    <property type="entry name" value="SAM-dependent_MTases_sf"/>
</dbReference>
<organism evidence="4 5">
    <name type="scientific">Symbiodinium microadriaticum</name>
    <name type="common">Dinoflagellate</name>
    <name type="synonym">Zooxanthella microadriatica</name>
    <dbReference type="NCBI Taxonomy" id="2951"/>
    <lineage>
        <taxon>Eukaryota</taxon>
        <taxon>Sar</taxon>
        <taxon>Alveolata</taxon>
        <taxon>Dinophyceae</taxon>
        <taxon>Suessiales</taxon>
        <taxon>Symbiodiniaceae</taxon>
        <taxon>Symbiodinium</taxon>
    </lineage>
</organism>
<feature type="region of interest" description="Disordered" evidence="2">
    <location>
        <begin position="916"/>
        <end position="965"/>
    </location>
</feature>
<dbReference type="SUPFAM" id="SSF53335">
    <property type="entry name" value="S-adenosyl-L-methionine-dependent methyltransferases"/>
    <property type="match status" value="1"/>
</dbReference>
<dbReference type="SUPFAM" id="SSF54928">
    <property type="entry name" value="RNA-binding domain, RBD"/>
    <property type="match status" value="1"/>
</dbReference>
<evidence type="ECO:0000259" key="3">
    <source>
        <dbReference type="PROSITE" id="PS50158"/>
    </source>
</evidence>
<name>A0A1Q9EL09_SYMMI</name>
<dbReference type="Pfam" id="PF00098">
    <property type="entry name" value="zf-CCHC"/>
    <property type="match status" value="1"/>
</dbReference>
<dbReference type="Proteomes" id="UP000186817">
    <property type="component" value="Unassembled WGS sequence"/>
</dbReference>
<dbReference type="SUPFAM" id="SSF57756">
    <property type="entry name" value="Retrovirus zinc finger-like domains"/>
    <property type="match status" value="1"/>
</dbReference>
<gene>
    <name evidence="4" type="primary">ML2</name>
    <name evidence="4" type="ORF">AK812_SmicGene8446</name>
</gene>
<proteinExistence type="predicted"/>
<feature type="domain" description="CCHC-type" evidence="3">
    <location>
        <begin position="965"/>
        <end position="981"/>
    </location>
</feature>
<feature type="compositionally biased region" description="Low complexity" evidence="2">
    <location>
        <begin position="604"/>
        <end position="620"/>
    </location>
</feature>
<feature type="compositionally biased region" description="Basic and acidic residues" evidence="2">
    <location>
        <begin position="926"/>
        <end position="955"/>
    </location>
</feature>
<feature type="region of interest" description="Disordered" evidence="2">
    <location>
        <begin position="684"/>
        <end position="715"/>
    </location>
</feature>
<accession>A0A1Q9EL09</accession>
<dbReference type="OrthoDB" id="417481at2759"/>
<dbReference type="PROSITE" id="PS50158">
    <property type="entry name" value="ZF_CCHC"/>
    <property type="match status" value="1"/>
</dbReference>
<feature type="region of interest" description="Disordered" evidence="2">
    <location>
        <begin position="524"/>
        <end position="620"/>
    </location>
</feature>
<feature type="compositionally biased region" description="Basic and acidic residues" evidence="2">
    <location>
        <begin position="695"/>
        <end position="715"/>
    </location>
</feature>
<evidence type="ECO:0000256" key="1">
    <source>
        <dbReference type="PROSITE-ProRule" id="PRU00047"/>
    </source>
</evidence>
<dbReference type="SMART" id="SM00343">
    <property type="entry name" value="ZnF_C2HC"/>
    <property type="match status" value="1"/>
</dbReference>
<dbReference type="EMBL" id="LSRX01000124">
    <property type="protein sequence ID" value="OLQ08126.1"/>
    <property type="molecule type" value="Genomic_DNA"/>
</dbReference>